<comment type="caution">
    <text evidence="2">The sequence shown here is derived from an EMBL/GenBank/DDBJ whole genome shotgun (WGS) entry which is preliminary data.</text>
</comment>
<dbReference type="EMBL" id="JACYFG010000055">
    <property type="protein sequence ID" value="MBD5782200.1"/>
    <property type="molecule type" value="Genomic_DNA"/>
</dbReference>
<feature type="domain" description="DUF4935" evidence="1">
    <location>
        <begin position="7"/>
        <end position="171"/>
    </location>
</feature>
<gene>
    <name evidence="2" type="ORF">IEN85_22065</name>
</gene>
<dbReference type="Pfam" id="PF16289">
    <property type="entry name" value="PIN_12"/>
    <property type="match status" value="1"/>
</dbReference>
<dbReference type="AlphaFoldDB" id="A0A927FD73"/>
<keyword evidence="3" id="KW-1185">Reference proteome</keyword>
<proteinExistence type="predicted"/>
<sequence>MSVPKHIFIDTSIFDQFAFNFDSPRVKPFADALPILDLTLVDPDPIFRERTRHLKERVETIIHSIEKIEKTLPLIASLENWPSTGYFHSYKIRQLINGSMEDFLSKMKYVKIGYEGINIGKIMTWYEQGIPPFGKGKKNKEFPDALSIAILDRFSTNQSCDIAVISNDSDFEKACSRRTNLLYYPSLAAYLQVHQSESERVRIIQEWADENEGAFDELIEEQLGNLEYEFDQYVQGEINDPSLDHVSISELYVVGLAEKECTVSFEVEIGFTVNAEYEDESDFEYTPEGEPIGPVSHSGMISSTVEGSALAKISFDPKNNKAIGVTFVELDLPTVLVPVSELW</sequence>
<protein>
    <submittedName>
        <fullName evidence="2">DUF4935 domain-containing protein</fullName>
    </submittedName>
</protein>
<dbReference type="RefSeq" id="WP_191619281.1">
    <property type="nucleotide sequence ID" value="NZ_JACYFG010000055.1"/>
</dbReference>
<reference evidence="2" key="1">
    <citation type="submission" date="2020-09" db="EMBL/GenBank/DDBJ databases">
        <title>Pelagicoccus enzymogenes sp. nov. with an EPS production, isolated from marine sediment.</title>
        <authorList>
            <person name="Feng X."/>
        </authorList>
    </citation>
    <scope>NUCLEOTIDE SEQUENCE</scope>
    <source>
        <strain evidence="2">NFK12</strain>
    </source>
</reference>
<evidence type="ECO:0000313" key="3">
    <source>
        <dbReference type="Proteomes" id="UP000622317"/>
    </source>
</evidence>
<dbReference type="Proteomes" id="UP000622317">
    <property type="component" value="Unassembled WGS sequence"/>
</dbReference>
<accession>A0A927FD73</accession>
<name>A0A927FD73_9BACT</name>
<evidence type="ECO:0000313" key="2">
    <source>
        <dbReference type="EMBL" id="MBD5782200.1"/>
    </source>
</evidence>
<organism evidence="2 3">
    <name type="scientific">Pelagicoccus enzymogenes</name>
    <dbReference type="NCBI Taxonomy" id="2773457"/>
    <lineage>
        <taxon>Bacteria</taxon>
        <taxon>Pseudomonadati</taxon>
        <taxon>Verrucomicrobiota</taxon>
        <taxon>Opitutia</taxon>
        <taxon>Puniceicoccales</taxon>
        <taxon>Pelagicoccaceae</taxon>
        <taxon>Pelagicoccus</taxon>
    </lineage>
</organism>
<evidence type="ECO:0000259" key="1">
    <source>
        <dbReference type="Pfam" id="PF16289"/>
    </source>
</evidence>
<dbReference type="InterPro" id="IPR032557">
    <property type="entry name" value="DUF4935"/>
</dbReference>